<feature type="transmembrane region" description="Helical" evidence="1">
    <location>
        <begin position="12"/>
        <end position="35"/>
    </location>
</feature>
<comment type="caution">
    <text evidence="2">The sequence shown here is derived from an EMBL/GenBank/DDBJ whole genome shotgun (WGS) entry which is preliminary data.</text>
</comment>
<evidence type="ECO:0000313" key="3">
    <source>
        <dbReference type="Proteomes" id="UP001342826"/>
    </source>
</evidence>
<keyword evidence="3" id="KW-1185">Reference proteome</keyword>
<protein>
    <submittedName>
        <fullName evidence="2">ABC transporter permease</fullName>
    </submittedName>
</protein>
<proteinExistence type="predicted"/>
<feature type="transmembrane region" description="Helical" evidence="1">
    <location>
        <begin position="289"/>
        <end position="311"/>
    </location>
</feature>
<feature type="transmembrane region" description="Helical" evidence="1">
    <location>
        <begin position="156"/>
        <end position="182"/>
    </location>
</feature>
<keyword evidence="1" id="KW-0812">Transmembrane</keyword>
<dbReference type="Pfam" id="PF12679">
    <property type="entry name" value="ABC2_membrane_2"/>
    <property type="match status" value="1"/>
</dbReference>
<feature type="transmembrane region" description="Helical" evidence="1">
    <location>
        <begin position="245"/>
        <end position="269"/>
    </location>
</feature>
<dbReference type="PANTHER" id="PTHR37305:SF1">
    <property type="entry name" value="MEMBRANE PROTEIN"/>
    <property type="match status" value="1"/>
</dbReference>
<feature type="transmembrane region" description="Helical" evidence="1">
    <location>
        <begin position="212"/>
        <end position="233"/>
    </location>
</feature>
<dbReference type="Proteomes" id="UP001342826">
    <property type="component" value="Unassembled WGS sequence"/>
</dbReference>
<reference evidence="2 3" key="1">
    <citation type="submission" date="2023-03" db="EMBL/GenBank/DDBJ databases">
        <title>Bacillus Genome Sequencing.</title>
        <authorList>
            <person name="Dunlap C."/>
        </authorList>
    </citation>
    <scope>NUCLEOTIDE SEQUENCE [LARGE SCALE GENOMIC DNA]</scope>
    <source>
        <strain evidence="2 3">NRS-1717</strain>
    </source>
</reference>
<evidence type="ECO:0000313" key="2">
    <source>
        <dbReference type="EMBL" id="MED4400522.1"/>
    </source>
</evidence>
<keyword evidence="1" id="KW-1133">Transmembrane helix</keyword>
<dbReference type="PANTHER" id="PTHR37305">
    <property type="entry name" value="INTEGRAL MEMBRANE PROTEIN-RELATED"/>
    <property type="match status" value="1"/>
</dbReference>
<evidence type="ECO:0000256" key="1">
    <source>
        <dbReference type="SAM" id="Phobius"/>
    </source>
</evidence>
<keyword evidence="1" id="KW-0472">Membrane</keyword>
<sequence length="318" mass="35792">MGGLIINEWVKVFSRIGTLVMISLIILFVMGFAGLEKYLVSVSTETSNTEWKQEMEMELAITHSDLEKFGEVNSNLRTAYEREIAIKEYRLEHDLPPSTEMNMWSFVDKAQMIISFAGLFVIIIAAGAVASEFSWGTIKLLLIRPISRSKILLSKYITILLYGIFFLSIIFVLSAIMGFFFFGTPTEHIAHLAYVNGEVVERNIVFHLIGQYLLSSIDILLVATMAFMISAVFRNGSLAIGLSLFLLFTGGAVTMLLAGKFAWIKYFLFANTNLNVYFDGVPPVEGMTLEFSITVLIIYLAVFHFLAFWLFNKRDVAA</sequence>
<gene>
    <name evidence="2" type="ORF">P9271_04145</name>
</gene>
<feature type="transmembrane region" description="Helical" evidence="1">
    <location>
        <begin position="112"/>
        <end position="135"/>
    </location>
</feature>
<accession>A0ABU6NTQ1</accession>
<dbReference type="EMBL" id="JARTFS010000004">
    <property type="protein sequence ID" value="MED4400522.1"/>
    <property type="molecule type" value="Genomic_DNA"/>
</dbReference>
<name>A0ABU6NTQ1_9BACI</name>
<organism evidence="2 3">
    <name type="scientific">Metabacillus fastidiosus</name>
    <dbReference type="NCBI Taxonomy" id="1458"/>
    <lineage>
        <taxon>Bacteria</taxon>
        <taxon>Bacillati</taxon>
        <taxon>Bacillota</taxon>
        <taxon>Bacilli</taxon>
        <taxon>Bacillales</taxon>
        <taxon>Bacillaceae</taxon>
        <taxon>Metabacillus</taxon>
    </lineage>
</organism>